<dbReference type="PANTHER" id="PTHR35279">
    <property type="match status" value="1"/>
</dbReference>
<organism evidence="2 3">
    <name type="scientific">Robiginitalea myxolifaciens</name>
    <dbReference type="NCBI Taxonomy" id="400055"/>
    <lineage>
        <taxon>Bacteria</taxon>
        <taxon>Pseudomonadati</taxon>
        <taxon>Bacteroidota</taxon>
        <taxon>Flavobacteriia</taxon>
        <taxon>Flavobacteriales</taxon>
        <taxon>Flavobacteriaceae</taxon>
        <taxon>Robiginitalea</taxon>
    </lineage>
</organism>
<dbReference type="AlphaFoldDB" id="A0A1I6HCB3"/>
<dbReference type="EMBL" id="FOYQ01000002">
    <property type="protein sequence ID" value="SFR52156.1"/>
    <property type="molecule type" value="Genomic_DNA"/>
</dbReference>
<dbReference type="SUPFAM" id="SSF75005">
    <property type="entry name" value="Arabinanase/levansucrase/invertase"/>
    <property type="match status" value="1"/>
</dbReference>
<accession>A0A1I6HCB3</accession>
<dbReference type="InterPro" id="IPR023296">
    <property type="entry name" value="Glyco_hydro_beta-prop_sf"/>
</dbReference>
<keyword evidence="1" id="KW-0732">Signal</keyword>
<name>A0A1I6HCB3_9FLAO</name>
<dbReference type="OrthoDB" id="9799605at2"/>
<dbReference type="Proteomes" id="UP000199534">
    <property type="component" value="Unassembled WGS sequence"/>
</dbReference>
<dbReference type="RefSeq" id="WP_143099982.1">
    <property type="nucleotide sequence ID" value="NZ_FOYQ01000002.1"/>
</dbReference>
<feature type="signal peptide" evidence="1">
    <location>
        <begin position="1"/>
        <end position="22"/>
    </location>
</feature>
<sequence length="335" mass="37662">MKKIVLTLGFVSCLLLCCSRSANDPMSEQSIFERTESPVYSSPIGLAGDPSILKSGDSLLLYYTAEEGIALAYSLDNGQNWMRPTNASSDFIALEKRPDAWDNVLETVEVIKVNEEFKMYYTGYREGEGDTPQAENYEIGLATSRDGLRFERVAESIEAPIIQRDVSNDNTLDRHAMTSPGVVYENGTYYMIYAGWNVADNWTGPNAGIRILGATSTDGIRWEKIAAPIISPSEVTYSPDINEATLMKSEDGWWYIVFSTDRSIGIARSNSFSGSYQIYPEAIVDPLFEWDSEVTAPDGIIENGKFRIWYHGVKEPEYWPWLIGYAEADYPLNWE</sequence>
<reference evidence="2 3" key="1">
    <citation type="submission" date="2016-10" db="EMBL/GenBank/DDBJ databases">
        <authorList>
            <person name="de Groot N.N."/>
        </authorList>
    </citation>
    <scope>NUCLEOTIDE SEQUENCE [LARGE SCALE GENOMIC DNA]</scope>
    <source>
        <strain evidence="2 3">DSM 21019</strain>
    </source>
</reference>
<evidence type="ECO:0000313" key="2">
    <source>
        <dbReference type="EMBL" id="SFR52156.1"/>
    </source>
</evidence>
<dbReference type="Gene3D" id="2.115.10.20">
    <property type="entry name" value="Glycosyl hydrolase domain, family 43"/>
    <property type="match status" value="2"/>
</dbReference>
<gene>
    <name evidence="2" type="ORF">SAMN04490243_2559</name>
</gene>
<protein>
    <recommendedName>
        <fullName evidence="4">Glycosyl hydrolases family 43</fullName>
    </recommendedName>
</protein>
<dbReference type="PANTHER" id="PTHR35279:SF1">
    <property type="entry name" value="ARABINANASE_LEVANSUCRASE_INVERTASE"/>
    <property type="match status" value="1"/>
</dbReference>
<evidence type="ECO:0000313" key="3">
    <source>
        <dbReference type="Proteomes" id="UP000199534"/>
    </source>
</evidence>
<keyword evidence="3" id="KW-1185">Reference proteome</keyword>
<dbReference type="STRING" id="400055.SAMN04490243_2559"/>
<evidence type="ECO:0008006" key="4">
    <source>
        <dbReference type="Google" id="ProtNLM"/>
    </source>
</evidence>
<feature type="chain" id="PRO_5011488001" description="Glycosyl hydrolases family 43" evidence="1">
    <location>
        <begin position="23"/>
        <end position="335"/>
    </location>
</feature>
<proteinExistence type="predicted"/>
<evidence type="ECO:0000256" key="1">
    <source>
        <dbReference type="SAM" id="SignalP"/>
    </source>
</evidence>